<evidence type="ECO:0000313" key="3">
    <source>
        <dbReference type="EMBL" id="KAF8412090.1"/>
    </source>
</evidence>
<keyword evidence="4" id="KW-1185">Reference proteome</keyword>
<accession>A0A834ZV97</accession>
<dbReference type="Gene3D" id="3.20.20.80">
    <property type="entry name" value="Glycosidases"/>
    <property type="match status" value="1"/>
</dbReference>
<dbReference type="PANTHER" id="PTHR45708">
    <property type="entry name" value="ENDOCHITINASE"/>
    <property type="match status" value="1"/>
</dbReference>
<dbReference type="PANTHER" id="PTHR45708:SF49">
    <property type="entry name" value="ENDOCHITINASE"/>
    <property type="match status" value="1"/>
</dbReference>
<proteinExistence type="predicted"/>
<organism evidence="3 4">
    <name type="scientific">Tetracentron sinense</name>
    <name type="common">Spur-leaf</name>
    <dbReference type="NCBI Taxonomy" id="13715"/>
    <lineage>
        <taxon>Eukaryota</taxon>
        <taxon>Viridiplantae</taxon>
        <taxon>Streptophyta</taxon>
        <taxon>Embryophyta</taxon>
        <taxon>Tracheophyta</taxon>
        <taxon>Spermatophyta</taxon>
        <taxon>Magnoliopsida</taxon>
        <taxon>Trochodendrales</taxon>
        <taxon>Trochodendraceae</taxon>
        <taxon>Tetracentron</taxon>
    </lineage>
</organism>
<protein>
    <submittedName>
        <fullName evidence="3">Uncharacterized protein</fullName>
    </submittedName>
</protein>
<gene>
    <name evidence="3" type="ORF">HHK36_000044</name>
</gene>
<reference evidence="3 4" key="1">
    <citation type="submission" date="2020-04" db="EMBL/GenBank/DDBJ databases">
        <title>Plant Genome Project.</title>
        <authorList>
            <person name="Zhang R.-G."/>
        </authorList>
    </citation>
    <scope>NUCLEOTIDE SEQUENCE [LARGE SCALE GENOMIC DNA]</scope>
    <source>
        <strain evidence="3">YNK0</strain>
        <tissue evidence="3">Leaf</tissue>
    </source>
</reference>
<evidence type="ECO:0000313" key="4">
    <source>
        <dbReference type="Proteomes" id="UP000655225"/>
    </source>
</evidence>
<dbReference type="SUPFAM" id="SSF51445">
    <property type="entry name" value="(Trans)glycosidases"/>
    <property type="match status" value="1"/>
</dbReference>
<name>A0A834ZV97_TETSI</name>
<evidence type="ECO:0000256" key="1">
    <source>
        <dbReference type="ARBA" id="ARBA00022801"/>
    </source>
</evidence>
<evidence type="ECO:0000256" key="2">
    <source>
        <dbReference type="ARBA" id="ARBA00023295"/>
    </source>
</evidence>
<dbReference type="InterPro" id="IPR050542">
    <property type="entry name" value="Glycosyl_Hydrlase18_Chitinase"/>
</dbReference>
<dbReference type="GO" id="GO:0004568">
    <property type="term" value="F:chitinase activity"/>
    <property type="evidence" value="ECO:0007669"/>
    <property type="project" value="TreeGrafter"/>
</dbReference>
<dbReference type="EMBL" id="JABCRI010000001">
    <property type="protein sequence ID" value="KAF8412090.1"/>
    <property type="molecule type" value="Genomic_DNA"/>
</dbReference>
<dbReference type="InterPro" id="IPR017853">
    <property type="entry name" value="GH"/>
</dbReference>
<dbReference type="Proteomes" id="UP000655225">
    <property type="component" value="Unassembled WGS sequence"/>
</dbReference>
<dbReference type="OrthoDB" id="6020543at2759"/>
<dbReference type="GO" id="GO:0005576">
    <property type="term" value="C:extracellular region"/>
    <property type="evidence" value="ECO:0007669"/>
    <property type="project" value="TreeGrafter"/>
</dbReference>
<keyword evidence="2" id="KW-0326">Glycosidase</keyword>
<dbReference type="AlphaFoldDB" id="A0A834ZV97"/>
<keyword evidence="1" id="KW-0378">Hydrolase</keyword>
<sequence>MLGKSRHIFDGINFLGGQSSSRPFGAAVLDELILILISREVRYKPNIGDDLARYLSVIFAAIRSCCLDGIDLISREVQTNIGMILPGTYQGIAKEFTAGNVGNLEDSWKQWISAIPATKIFLGLPAAPQAAGSGFIPAGDLTSKVLPVIKGL</sequence>
<comment type="caution">
    <text evidence="3">The sequence shown here is derived from an EMBL/GenBank/DDBJ whole genome shotgun (WGS) entry which is preliminary data.</text>
</comment>